<proteinExistence type="predicted"/>
<dbReference type="GO" id="GO:0016020">
    <property type="term" value="C:membrane"/>
    <property type="evidence" value="ECO:0007669"/>
    <property type="project" value="UniProtKB-SubCell"/>
</dbReference>
<gene>
    <name evidence="7" type="ORF">TrVE_jg2830</name>
</gene>
<dbReference type="Pfam" id="PF03151">
    <property type="entry name" value="TPT"/>
    <property type="match status" value="1"/>
</dbReference>
<evidence type="ECO:0000313" key="8">
    <source>
        <dbReference type="Proteomes" id="UP001165160"/>
    </source>
</evidence>
<dbReference type="Proteomes" id="UP001165160">
    <property type="component" value="Unassembled WGS sequence"/>
</dbReference>
<comment type="subcellular location">
    <subcellularLocation>
        <location evidence="1">Membrane</location>
        <topology evidence="1">Multi-pass membrane protein</topology>
    </subcellularLocation>
</comment>
<protein>
    <recommendedName>
        <fullName evidence="6">Sugar phosphate transporter domain-containing protein</fullName>
    </recommendedName>
</protein>
<feature type="transmembrane region" description="Helical" evidence="5">
    <location>
        <begin position="248"/>
        <end position="268"/>
    </location>
</feature>
<evidence type="ECO:0000256" key="1">
    <source>
        <dbReference type="ARBA" id="ARBA00004141"/>
    </source>
</evidence>
<feature type="domain" description="Sugar phosphate transporter" evidence="6">
    <location>
        <begin position="9"/>
        <end position="319"/>
    </location>
</feature>
<feature type="transmembrane region" description="Helical" evidence="5">
    <location>
        <begin position="95"/>
        <end position="114"/>
    </location>
</feature>
<comment type="caution">
    <text evidence="7">The sequence shown here is derived from an EMBL/GenBank/DDBJ whole genome shotgun (WGS) entry which is preliminary data.</text>
</comment>
<feature type="transmembrane region" description="Helical" evidence="5">
    <location>
        <begin position="275"/>
        <end position="296"/>
    </location>
</feature>
<evidence type="ECO:0000313" key="7">
    <source>
        <dbReference type="EMBL" id="GMH87773.1"/>
    </source>
</evidence>
<name>A0A9W7BJF0_9STRA</name>
<feature type="transmembrane region" description="Helical" evidence="5">
    <location>
        <begin position="171"/>
        <end position="190"/>
    </location>
</feature>
<accession>A0A9W7BJF0</accession>
<evidence type="ECO:0000256" key="4">
    <source>
        <dbReference type="ARBA" id="ARBA00023136"/>
    </source>
</evidence>
<keyword evidence="3 5" id="KW-1133">Transmembrane helix</keyword>
<evidence type="ECO:0000256" key="3">
    <source>
        <dbReference type="ARBA" id="ARBA00022989"/>
    </source>
</evidence>
<dbReference type="InterPro" id="IPR004853">
    <property type="entry name" value="Sugar_P_trans_dom"/>
</dbReference>
<reference evidence="8" key="1">
    <citation type="journal article" date="2023" name="Commun. Biol.">
        <title>Genome analysis of Parmales, the sister group of diatoms, reveals the evolutionary specialization of diatoms from phago-mixotrophs to photoautotrophs.</title>
        <authorList>
            <person name="Ban H."/>
            <person name="Sato S."/>
            <person name="Yoshikawa S."/>
            <person name="Yamada K."/>
            <person name="Nakamura Y."/>
            <person name="Ichinomiya M."/>
            <person name="Sato N."/>
            <person name="Blanc-Mathieu R."/>
            <person name="Endo H."/>
            <person name="Kuwata A."/>
            <person name="Ogata H."/>
        </authorList>
    </citation>
    <scope>NUCLEOTIDE SEQUENCE [LARGE SCALE GENOMIC DNA]</scope>
    <source>
        <strain evidence="8">NIES 3699</strain>
    </source>
</reference>
<keyword evidence="8" id="KW-1185">Reference proteome</keyword>
<dbReference type="InterPro" id="IPR050186">
    <property type="entry name" value="TPT_transporter"/>
</dbReference>
<sequence>MRMDFLPAAVLMAWLINNIGVTLLNKAAFATVDFKYPFMLTSVHMLCNSVGTQCYQAWKRRDELKLPSTASEEQEALVAGSRGGKRRFTPKQMKAILAYSVVFSLNIAIGNVSLRHVSVNFNQVMRSLVPAITLGVGLLQGKAFSLYRRYSVGVVVLGVACACYGDMTYSSVGFIVTVSCVFLAAAKVIASGEMLTGELKMHPVDLLSQMAPLALLQCSLFSLITGEMSSIASRWTTDLSPFVNPQPFVVVLLSGIASFTLNISSLYANKLTSPLTLCIAANVKQVIMIAASTILFETPISFLNGLGILIVLSGSFWYSYLSLMEKLQSGN</sequence>
<keyword evidence="2 5" id="KW-0812">Transmembrane</keyword>
<evidence type="ECO:0000256" key="5">
    <source>
        <dbReference type="SAM" id="Phobius"/>
    </source>
</evidence>
<dbReference type="EMBL" id="BRXX01000075">
    <property type="protein sequence ID" value="GMH87773.1"/>
    <property type="molecule type" value="Genomic_DNA"/>
</dbReference>
<dbReference type="AlphaFoldDB" id="A0A9W7BJF0"/>
<keyword evidence="4 5" id="KW-0472">Membrane</keyword>
<dbReference type="PANTHER" id="PTHR11132">
    <property type="entry name" value="SOLUTE CARRIER FAMILY 35"/>
    <property type="match status" value="1"/>
</dbReference>
<feature type="transmembrane region" description="Helical" evidence="5">
    <location>
        <begin position="302"/>
        <end position="321"/>
    </location>
</feature>
<organism evidence="7 8">
    <name type="scientific">Triparma verrucosa</name>
    <dbReference type="NCBI Taxonomy" id="1606542"/>
    <lineage>
        <taxon>Eukaryota</taxon>
        <taxon>Sar</taxon>
        <taxon>Stramenopiles</taxon>
        <taxon>Ochrophyta</taxon>
        <taxon>Bolidophyceae</taxon>
        <taxon>Parmales</taxon>
        <taxon>Triparmaceae</taxon>
        <taxon>Triparma</taxon>
    </lineage>
</organism>
<feature type="transmembrane region" description="Helical" evidence="5">
    <location>
        <begin position="146"/>
        <end position="165"/>
    </location>
</feature>
<evidence type="ECO:0000256" key="2">
    <source>
        <dbReference type="ARBA" id="ARBA00022692"/>
    </source>
</evidence>
<evidence type="ECO:0000259" key="6">
    <source>
        <dbReference type="Pfam" id="PF03151"/>
    </source>
</evidence>